<dbReference type="AlphaFoldDB" id="A0A271LMP2"/>
<keyword evidence="3" id="KW-1185">Reference proteome</keyword>
<dbReference type="Pfam" id="PF11154">
    <property type="entry name" value="DUF2934"/>
    <property type="match status" value="1"/>
</dbReference>
<evidence type="ECO:0000256" key="1">
    <source>
        <dbReference type="SAM" id="MobiDB-lite"/>
    </source>
</evidence>
<accession>A0A271LMP2</accession>
<comment type="caution">
    <text evidence="2">The sequence shown here is derived from an EMBL/GenBank/DDBJ whole genome shotgun (WGS) entry which is preliminary data.</text>
</comment>
<dbReference type="InterPro" id="IPR021327">
    <property type="entry name" value="DUF2934"/>
</dbReference>
<reference evidence="2 3" key="1">
    <citation type="submission" date="2017-08" db="EMBL/GenBank/DDBJ databases">
        <title>Mesorhizobium wenxinae sp. nov., a novel rhizobial species isolated from root nodules of chickpea (Cicer arietinum L.).</title>
        <authorList>
            <person name="Zhang J."/>
        </authorList>
    </citation>
    <scope>NUCLEOTIDE SEQUENCE [LARGE SCALE GENOMIC DNA]</scope>
    <source>
        <strain evidence="2 3">SDW018</strain>
    </source>
</reference>
<feature type="region of interest" description="Disordered" evidence="1">
    <location>
        <begin position="40"/>
        <end position="78"/>
    </location>
</feature>
<proteinExistence type="predicted"/>
<evidence type="ECO:0000313" key="2">
    <source>
        <dbReference type="EMBL" id="PAQ08458.1"/>
    </source>
</evidence>
<gene>
    <name evidence="2" type="ORF">CIT26_16080</name>
</gene>
<dbReference type="EMBL" id="NPKJ01000048">
    <property type="protein sequence ID" value="PAQ08458.1"/>
    <property type="molecule type" value="Genomic_DNA"/>
</dbReference>
<evidence type="ECO:0000313" key="3">
    <source>
        <dbReference type="Proteomes" id="UP000216442"/>
    </source>
</evidence>
<protein>
    <recommendedName>
        <fullName evidence="4">DUF2934 domain-containing protein</fullName>
    </recommendedName>
</protein>
<dbReference type="Proteomes" id="UP000216442">
    <property type="component" value="Unassembled WGS sequence"/>
</dbReference>
<evidence type="ECO:0008006" key="4">
    <source>
        <dbReference type="Google" id="ProtNLM"/>
    </source>
</evidence>
<dbReference type="RefSeq" id="WP_095493501.1">
    <property type="nucleotide sequence ID" value="NZ_NPKJ01000048.1"/>
</dbReference>
<name>A0A271LMP2_9HYPH</name>
<dbReference type="OrthoDB" id="9811127at2"/>
<organism evidence="2 3">
    <name type="scientific">Mesorhizobium temperatum</name>
    <dbReference type="NCBI Taxonomy" id="241416"/>
    <lineage>
        <taxon>Bacteria</taxon>
        <taxon>Pseudomonadati</taxon>
        <taxon>Pseudomonadota</taxon>
        <taxon>Alphaproteobacteria</taxon>
        <taxon>Hyphomicrobiales</taxon>
        <taxon>Phyllobacteriaceae</taxon>
        <taxon>Mesorhizobium</taxon>
    </lineage>
</organism>
<sequence length="122" mass="13505">MSDDKHERIRRRAYEIWEREGQTHGLHEHHWTQATLEIENEDRSLGARPPAISGTDVPAPAQTQSRGKKGKRAAGQSDVEAAEALAMRTGITGDQAQDLIDRLGDDPLALDEAARSLRASER</sequence>